<keyword evidence="2" id="KW-1185">Reference proteome</keyword>
<evidence type="ECO:0000313" key="1">
    <source>
        <dbReference type="EMBL" id="KAG5610085.1"/>
    </source>
</evidence>
<comment type="caution">
    <text evidence="1">The sequence shown here is derived from an EMBL/GenBank/DDBJ whole genome shotgun (WGS) entry which is preliminary data.</text>
</comment>
<proteinExistence type="predicted"/>
<evidence type="ECO:0000313" key="2">
    <source>
        <dbReference type="Proteomes" id="UP000824120"/>
    </source>
</evidence>
<dbReference type="EMBL" id="JACXVP010000004">
    <property type="protein sequence ID" value="KAG5610085.1"/>
    <property type="molecule type" value="Genomic_DNA"/>
</dbReference>
<sequence length="255" mass="28788">MVTHSLGHQSSGLGFVTSLSGKPKTHGWLCGIVLLRGTIRRSTDCSFHRLLDPLPSGLCVLEQRAEFILSANRQRCLPFEKGVSNSATQDSIMNAHNKTQFTYARINYVLKDSSCDTPLPKILMLAILATCARSSSTKNATLTLKKRNTMHVFTHRFALIFQSTFDSAYLRLERPLGDIILLRRTIRRSTYCFCPRLFNPLLSGLCVLEQKVESILSVDRQIYLAMLRLQLVHSFQPFCSFLHLSVHVCPKTLNT</sequence>
<reference evidence="1 2" key="1">
    <citation type="submission" date="2020-09" db="EMBL/GenBank/DDBJ databases">
        <title>De no assembly of potato wild relative species, Solanum commersonii.</title>
        <authorList>
            <person name="Cho K."/>
        </authorList>
    </citation>
    <scope>NUCLEOTIDE SEQUENCE [LARGE SCALE GENOMIC DNA]</scope>
    <source>
        <strain evidence="1">LZ3.2</strain>
        <tissue evidence="1">Leaf</tissue>
    </source>
</reference>
<accession>A0A9J5ZCE3</accession>
<protein>
    <submittedName>
        <fullName evidence="1">Uncharacterized protein</fullName>
    </submittedName>
</protein>
<gene>
    <name evidence="1" type="ORF">H5410_021366</name>
</gene>
<organism evidence="1 2">
    <name type="scientific">Solanum commersonii</name>
    <name type="common">Commerson's wild potato</name>
    <name type="synonym">Commerson's nightshade</name>
    <dbReference type="NCBI Taxonomy" id="4109"/>
    <lineage>
        <taxon>Eukaryota</taxon>
        <taxon>Viridiplantae</taxon>
        <taxon>Streptophyta</taxon>
        <taxon>Embryophyta</taxon>
        <taxon>Tracheophyta</taxon>
        <taxon>Spermatophyta</taxon>
        <taxon>Magnoliopsida</taxon>
        <taxon>eudicotyledons</taxon>
        <taxon>Gunneridae</taxon>
        <taxon>Pentapetalae</taxon>
        <taxon>asterids</taxon>
        <taxon>lamiids</taxon>
        <taxon>Solanales</taxon>
        <taxon>Solanaceae</taxon>
        <taxon>Solanoideae</taxon>
        <taxon>Solaneae</taxon>
        <taxon>Solanum</taxon>
    </lineage>
</organism>
<dbReference type="AlphaFoldDB" id="A0A9J5ZCE3"/>
<dbReference type="Proteomes" id="UP000824120">
    <property type="component" value="Chromosome 4"/>
</dbReference>
<name>A0A9J5ZCE3_SOLCO</name>